<name>A0AAD5SDD8_9FUNG</name>
<dbReference type="InterPro" id="IPR013083">
    <property type="entry name" value="Znf_RING/FYVE/PHD"/>
</dbReference>
<evidence type="ECO:0000256" key="6">
    <source>
        <dbReference type="SAM" id="MobiDB-lite"/>
    </source>
</evidence>
<dbReference type="SUPFAM" id="SSF49599">
    <property type="entry name" value="TRAF domain-like"/>
    <property type="match status" value="1"/>
</dbReference>
<dbReference type="Proteomes" id="UP001212841">
    <property type="component" value="Unassembled WGS sequence"/>
</dbReference>
<keyword evidence="2 4" id="KW-0863">Zinc-finger</keyword>
<dbReference type="Pfam" id="PF13923">
    <property type="entry name" value="zf-C3HC4_2"/>
    <property type="match status" value="1"/>
</dbReference>
<evidence type="ECO:0000256" key="1">
    <source>
        <dbReference type="ARBA" id="ARBA00022723"/>
    </source>
</evidence>
<evidence type="ECO:0000256" key="4">
    <source>
        <dbReference type="PROSITE-ProRule" id="PRU00207"/>
    </source>
</evidence>
<feature type="region of interest" description="Disordered" evidence="6">
    <location>
        <begin position="324"/>
        <end position="353"/>
    </location>
</feature>
<evidence type="ECO:0000256" key="3">
    <source>
        <dbReference type="ARBA" id="ARBA00022833"/>
    </source>
</evidence>
<keyword evidence="3 4" id="KW-0862">Zinc</keyword>
<reference evidence="9" key="1">
    <citation type="submission" date="2020-05" db="EMBL/GenBank/DDBJ databases">
        <title>Phylogenomic resolution of chytrid fungi.</title>
        <authorList>
            <person name="Stajich J.E."/>
            <person name="Amses K."/>
            <person name="Simmons R."/>
            <person name="Seto K."/>
            <person name="Myers J."/>
            <person name="Bonds A."/>
            <person name="Quandt C.A."/>
            <person name="Barry K."/>
            <person name="Liu P."/>
            <person name="Grigoriev I."/>
            <person name="Longcore J.E."/>
            <person name="James T.Y."/>
        </authorList>
    </citation>
    <scope>NUCLEOTIDE SEQUENCE</scope>
    <source>
        <strain evidence="9">JEL0318</strain>
    </source>
</reference>
<evidence type="ECO:0008006" key="11">
    <source>
        <dbReference type="Google" id="ProtNLM"/>
    </source>
</evidence>
<organism evidence="9 10">
    <name type="scientific">Rhizophlyctis rosea</name>
    <dbReference type="NCBI Taxonomy" id="64517"/>
    <lineage>
        <taxon>Eukaryota</taxon>
        <taxon>Fungi</taxon>
        <taxon>Fungi incertae sedis</taxon>
        <taxon>Chytridiomycota</taxon>
        <taxon>Chytridiomycota incertae sedis</taxon>
        <taxon>Chytridiomycetes</taxon>
        <taxon>Rhizophlyctidales</taxon>
        <taxon>Rhizophlyctidaceae</taxon>
        <taxon>Rhizophlyctis</taxon>
    </lineage>
</organism>
<keyword evidence="10" id="KW-1185">Reference proteome</keyword>
<dbReference type="PROSITE" id="PS50145">
    <property type="entry name" value="ZF_TRAF"/>
    <property type="match status" value="1"/>
</dbReference>
<keyword evidence="1 4" id="KW-0479">Metal-binding</keyword>
<evidence type="ECO:0000256" key="5">
    <source>
        <dbReference type="SAM" id="Coils"/>
    </source>
</evidence>
<dbReference type="InterPro" id="IPR001293">
    <property type="entry name" value="Znf_TRAF"/>
</dbReference>
<proteinExistence type="predicted"/>
<gene>
    <name evidence="9" type="ORF">HK097_005350</name>
</gene>
<comment type="caution">
    <text evidence="9">The sequence shown here is derived from an EMBL/GenBank/DDBJ whole genome shotgun (WGS) entry which is preliminary data.</text>
</comment>
<dbReference type="PANTHER" id="PTHR10131">
    <property type="entry name" value="TNF RECEPTOR ASSOCIATED FACTOR"/>
    <property type="match status" value="1"/>
</dbReference>
<sequence length="353" mass="39693">MVVLETIPLCSGTFEYVQTVNQHLICCICHNAFYDPVSTPCSHTFCKECIDRSLAARDPQVCPVDRSPLSYDQLTPAFKIVENLVNELFVFCPLRRRGCTWTGQRQFVSSHLNDDCECLRLQCSAPECGEWVIRRQFTSHQQNCEHYVNGQDEIVAIECPHKQRGCKWRGTDTESTTHIITCPYEALKSTFDTQERRYQQLEDRNTQLEHRIQALETELETFRATISNIPHDWDRIAANAHHLQTDFNNINATIGALEVKQDMALMAESARLREELQSVRALCQGLQMQLVTYVLDKRKDLPTLTSGSKGLASAAVAAINALGSRGGSTSNGEATSEQHGRGSSNRPDATTKL</sequence>
<dbReference type="SUPFAM" id="SSF57997">
    <property type="entry name" value="Tropomyosin"/>
    <property type="match status" value="1"/>
</dbReference>
<dbReference type="EMBL" id="JADGJD010000250">
    <property type="protein sequence ID" value="KAJ3052952.1"/>
    <property type="molecule type" value="Genomic_DNA"/>
</dbReference>
<evidence type="ECO:0000259" key="7">
    <source>
        <dbReference type="PROSITE" id="PS50089"/>
    </source>
</evidence>
<feature type="compositionally biased region" description="Polar residues" evidence="6">
    <location>
        <begin position="327"/>
        <end position="353"/>
    </location>
</feature>
<dbReference type="SMART" id="SM00184">
    <property type="entry name" value="RING"/>
    <property type="match status" value="1"/>
</dbReference>
<dbReference type="InterPro" id="IPR017907">
    <property type="entry name" value="Znf_RING_CS"/>
</dbReference>
<dbReference type="SUPFAM" id="SSF57850">
    <property type="entry name" value="RING/U-box"/>
    <property type="match status" value="1"/>
</dbReference>
<evidence type="ECO:0000259" key="8">
    <source>
        <dbReference type="PROSITE" id="PS50145"/>
    </source>
</evidence>
<dbReference type="GO" id="GO:0008270">
    <property type="term" value="F:zinc ion binding"/>
    <property type="evidence" value="ECO:0007669"/>
    <property type="project" value="UniProtKB-KW"/>
</dbReference>
<evidence type="ECO:0000313" key="9">
    <source>
        <dbReference type="EMBL" id="KAJ3052952.1"/>
    </source>
</evidence>
<feature type="zinc finger region" description="TRAF-type" evidence="4">
    <location>
        <begin position="110"/>
        <end position="167"/>
    </location>
</feature>
<dbReference type="PANTHER" id="PTHR10131:SF94">
    <property type="entry name" value="TNF RECEPTOR-ASSOCIATED FACTOR 4"/>
    <property type="match status" value="1"/>
</dbReference>
<feature type="domain" description="RING-type" evidence="7">
    <location>
        <begin position="26"/>
        <end position="66"/>
    </location>
</feature>
<dbReference type="AlphaFoldDB" id="A0AAD5SDD8"/>
<evidence type="ECO:0000256" key="2">
    <source>
        <dbReference type="ARBA" id="ARBA00022771"/>
    </source>
</evidence>
<feature type="domain" description="TRAF-type" evidence="8">
    <location>
        <begin position="110"/>
        <end position="167"/>
    </location>
</feature>
<dbReference type="Gene3D" id="1.10.287.1490">
    <property type="match status" value="1"/>
</dbReference>
<evidence type="ECO:0000313" key="10">
    <source>
        <dbReference type="Proteomes" id="UP001212841"/>
    </source>
</evidence>
<dbReference type="InterPro" id="IPR001841">
    <property type="entry name" value="Znf_RING"/>
</dbReference>
<dbReference type="Gene3D" id="3.30.40.10">
    <property type="entry name" value="Zinc/RING finger domain, C3HC4 (zinc finger)"/>
    <property type="match status" value="1"/>
</dbReference>
<dbReference type="PROSITE" id="PS50089">
    <property type="entry name" value="ZF_RING_2"/>
    <property type="match status" value="1"/>
</dbReference>
<keyword evidence="5" id="KW-0175">Coiled coil</keyword>
<dbReference type="PROSITE" id="PS00518">
    <property type="entry name" value="ZF_RING_1"/>
    <property type="match status" value="1"/>
</dbReference>
<accession>A0AAD5SDD8</accession>
<feature type="coiled-coil region" evidence="5">
    <location>
        <begin position="184"/>
        <end position="225"/>
    </location>
</feature>
<protein>
    <recommendedName>
        <fullName evidence="11">RING-type domain-containing protein</fullName>
    </recommendedName>
</protein>